<reference evidence="9 10" key="2">
    <citation type="journal article" date="2013" name="PLoS ONE">
        <title>INDIGO - INtegrated Data Warehouse of MIcrobial GenOmes with Examples from the Red Sea Extremophiles.</title>
        <authorList>
            <person name="Alam I."/>
            <person name="Antunes A."/>
            <person name="Kamau A.A."/>
            <person name="Ba Alawi W."/>
            <person name="Kalkatawi M."/>
            <person name="Stingl U."/>
            <person name="Bajic V.B."/>
        </authorList>
    </citation>
    <scope>NUCLEOTIDE SEQUENCE [LARGE SCALE GENOMIC DNA]</scope>
    <source>
        <strain evidence="9 10">SSD-17B</strain>
    </source>
</reference>
<dbReference type="Proteomes" id="UP000005707">
    <property type="component" value="Unassembled WGS sequence"/>
</dbReference>
<feature type="transmembrane region" description="Helical" evidence="7">
    <location>
        <begin position="150"/>
        <end position="171"/>
    </location>
</feature>
<feature type="transmembrane region" description="Helical" evidence="7">
    <location>
        <begin position="9"/>
        <end position="30"/>
    </location>
</feature>
<protein>
    <submittedName>
        <fullName evidence="9">Oligopeptide ABC trasporter permease protein</fullName>
    </submittedName>
</protein>
<evidence type="ECO:0000256" key="5">
    <source>
        <dbReference type="ARBA" id="ARBA00022989"/>
    </source>
</evidence>
<dbReference type="CDD" id="cd06261">
    <property type="entry name" value="TM_PBP2"/>
    <property type="match status" value="1"/>
</dbReference>
<dbReference type="InterPro" id="IPR035906">
    <property type="entry name" value="MetI-like_sf"/>
</dbReference>
<evidence type="ECO:0000256" key="3">
    <source>
        <dbReference type="ARBA" id="ARBA00022475"/>
    </source>
</evidence>
<dbReference type="Pfam" id="PF19300">
    <property type="entry name" value="BPD_transp_1_N"/>
    <property type="match status" value="1"/>
</dbReference>
<comment type="subcellular location">
    <subcellularLocation>
        <location evidence="1 7">Cell membrane</location>
        <topology evidence="1 7">Multi-pass membrane protein</topology>
    </subcellularLocation>
</comment>
<dbReference type="OrthoDB" id="9806409at2"/>
<dbReference type="PROSITE" id="PS50928">
    <property type="entry name" value="ABC_TM1"/>
    <property type="match status" value="1"/>
</dbReference>
<proteinExistence type="inferred from homology"/>
<evidence type="ECO:0000259" key="8">
    <source>
        <dbReference type="PROSITE" id="PS50928"/>
    </source>
</evidence>
<evidence type="ECO:0000313" key="9">
    <source>
        <dbReference type="EMBL" id="ERJ13403.1"/>
    </source>
</evidence>
<evidence type="ECO:0000256" key="2">
    <source>
        <dbReference type="ARBA" id="ARBA00022448"/>
    </source>
</evidence>
<keyword evidence="3" id="KW-1003">Cell membrane</keyword>
<dbReference type="SUPFAM" id="SSF161098">
    <property type="entry name" value="MetI-like"/>
    <property type="match status" value="1"/>
</dbReference>
<dbReference type="InterPro" id="IPR000515">
    <property type="entry name" value="MetI-like"/>
</dbReference>
<dbReference type="STRING" id="1033810.HLPCO_000054"/>
<keyword evidence="10" id="KW-1185">Reference proteome</keyword>
<comment type="similarity">
    <text evidence="7">Belongs to the binding-protein-dependent transport system permease family.</text>
</comment>
<evidence type="ECO:0000256" key="1">
    <source>
        <dbReference type="ARBA" id="ARBA00004651"/>
    </source>
</evidence>
<dbReference type="EMBL" id="AFNU02000001">
    <property type="protein sequence ID" value="ERJ13403.1"/>
    <property type="molecule type" value="Genomic_DNA"/>
</dbReference>
<comment type="caution">
    <text evidence="9">The sequence shown here is derived from an EMBL/GenBank/DDBJ whole genome shotgun (WGS) entry which is preliminary data.</text>
</comment>
<dbReference type="PANTHER" id="PTHR30465:SF74">
    <property type="entry name" value="OLIGOPEPTIDE TRANSPORT SYSTEM PERMEASE PROTEIN OPPB"/>
    <property type="match status" value="1"/>
</dbReference>
<dbReference type="AlphaFoldDB" id="U2EEK6"/>
<keyword evidence="5 7" id="KW-1133">Transmembrane helix</keyword>
<gene>
    <name evidence="9" type="primary">optB</name>
    <name evidence="9" type="ORF">HLPCO_000054</name>
</gene>
<feature type="transmembrane region" description="Helical" evidence="7">
    <location>
        <begin position="303"/>
        <end position="326"/>
    </location>
</feature>
<evidence type="ECO:0000313" key="10">
    <source>
        <dbReference type="Proteomes" id="UP000005707"/>
    </source>
</evidence>
<dbReference type="RefSeq" id="WP_008826490.1">
    <property type="nucleotide sequence ID" value="NZ_AFNU02000001.1"/>
</dbReference>
<sequence length="340" mass="37417">MIKYILKRIGFSLLTIILASSLLFILLQFMPGKPWDTQKTDPATQARLEDEYDLDEPLALQYIKYMGGVFGFVIEIDDSAVQSVDYQVIPTFGDKWRGDKQPVLDTVRVQYPISVSIGVRGLILGLIVGLFFGVISALKRNTFWDHALTMIAVVGVSVPSFVFATILQYYIGFKLQQQPFIQNIPILGDIPIAYDIASPSMSRVLPAFALSLFVIASLTRFMRTELVDVLGSDYILLARAKGLNKTKVIIKHAIRNALIPVITVIGPLSLAILAGSVVIEKIFAIPGMGGELVSAIQNQDNPLILGLAFFYTFLYVTIILIVDVSYGVIDPRVRVSGGDA</sequence>
<evidence type="ECO:0000256" key="4">
    <source>
        <dbReference type="ARBA" id="ARBA00022692"/>
    </source>
</evidence>
<dbReference type="GO" id="GO:0005886">
    <property type="term" value="C:plasma membrane"/>
    <property type="evidence" value="ECO:0007669"/>
    <property type="project" value="UniProtKB-SubCell"/>
</dbReference>
<organism evidence="9 10">
    <name type="scientific">Haloplasma contractile SSD-17B</name>
    <dbReference type="NCBI Taxonomy" id="1033810"/>
    <lineage>
        <taxon>Bacteria</taxon>
        <taxon>Bacillati</taxon>
        <taxon>Mycoplasmatota</taxon>
        <taxon>Mollicutes</taxon>
        <taxon>Haloplasmatales</taxon>
        <taxon>Haloplasmataceae</taxon>
        <taxon>Haloplasma</taxon>
    </lineage>
</organism>
<feature type="transmembrane region" description="Helical" evidence="7">
    <location>
        <begin position="204"/>
        <end position="222"/>
    </location>
</feature>
<keyword evidence="4 7" id="KW-0812">Transmembrane</keyword>
<dbReference type="Gene3D" id="1.10.3720.10">
    <property type="entry name" value="MetI-like"/>
    <property type="match status" value="1"/>
</dbReference>
<feature type="transmembrane region" description="Helical" evidence="7">
    <location>
        <begin position="257"/>
        <end position="283"/>
    </location>
</feature>
<dbReference type="eggNOG" id="COG0601">
    <property type="taxonomic scope" value="Bacteria"/>
</dbReference>
<dbReference type="GO" id="GO:0055085">
    <property type="term" value="P:transmembrane transport"/>
    <property type="evidence" value="ECO:0007669"/>
    <property type="project" value="InterPro"/>
</dbReference>
<dbReference type="InterPro" id="IPR045621">
    <property type="entry name" value="BPD_transp_1_N"/>
</dbReference>
<name>U2EEK6_9MOLU</name>
<feature type="transmembrane region" description="Helical" evidence="7">
    <location>
        <begin position="117"/>
        <end position="138"/>
    </location>
</feature>
<feature type="domain" description="ABC transmembrane type-1" evidence="8">
    <location>
        <begin position="111"/>
        <end position="326"/>
    </location>
</feature>
<evidence type="ECO:0000256" key="7">
    <source>
        <dbReference type="RuleBase" id="RU363032"/>
    </source>
</evidence>
<keyword evidence="6 7" id="KW-0472">Membrane</keyword>
<dbReference type="PANTHER" id="PTHR30465">
    <property type="entry name" value="INNER MEMBRANE ABC TRANSPORTER"/>
    <property type="match status" value="1"/>
</dbReference>
<keyword evidence="2 7" id="KW-0813">Transport</keyword>
<dbReference type="Pfam" id="PF00528">
    <property type="entry name" value="BPD_transp_1"/>
    <property type="match status" value="1"/>
</dbReference>
<evidence type="ECO:0000256" key="6">
    <source>
        <dbReference type="ARBA" id="ARBA00023136"/>
    </source>
</evidence>
<accession>U2EEK6</accession>
<reference evidence="9 10" key="1">
    <citation type="journal article" date="2011" name="J. Bacteriol.">
        <title>Genome sequence of Haloplasma contractile, an unusual contractile bacterium from a deep-sea anoxic brine lake.</title>
        <authorList>
            <person name="Antunes A."/>
            <person name="Alam I."/>
            <person name="El Dorry H."/>
            <person name="Siam R."/>
            <person name="Robertson A."/>
            <person name="Bajic V.B."/>
            <person name="Stingl U."/>
        </authorList>
    </citation>
    <scope>NUCLEOTIDE SEQUENCE [LARGE SCALE GENOMIC DNA]</scope>
    <source>
        <strain evidence="9 10">SSD-17B</strain>
    </source>
</reference>
<dbReference type="InParanoid" id="U2EEK6"/>